<keyword evidence="6" id="KW-0109">Calcium transport</keyword>
<keyword evidence="3 8" id="KW-0812">Transmembrane</keyword>
<organism evidence="10 11">
    <name type="scientific">Brachionus plicatilis</name>
    <name type="common">Marine rotifer</name>
    <name type="synonym">Brachionus muelleri</name>
    <dbReference type="NCBI Taxonomy" id="10195"/>
    <lineage>
        <taxon>Eukaryota</taxon>
        <taxon>Metazoa</taxon>
        <taxon>Spiralia</taxon>
        <taxon>Gnathifera</taxon>
        <taxon>Rotifera</taxon>
        <taxon>Eurotatoria</taxon>
        <taxon>Monogononta</taxon>
        <taxon>Pseudotrocha</taxon>
        <taxon>Ploima</taxon>
        <taxon>Brachionidae</taxon>
        <taxon>Brachionus</taxon>
    </lineage>
</organism>
<accession>A0A3M7QFK1</accession>
<feature type="transmembrane region" description="Helical" evidence="8">
    <location>
        <begin position="375"/>
        <end position="397"/>
    </location>
</feature>
<keyword evidence="11" id="KW-1185">Reference proteome</keyword>
<keyword evidence="5 8" id="KW-0472">Membrane</keyword>
<dbReference type="OrthoDB" id="263481at2759"/>
<comment type="subcellular location">
    <subcellularLocation>
        <location evidence="1">Membrane</location>
        <topology evidence="1">Multi-pass membrane protein</topology>
    </subcellularLocation>
</comment>
<comment type="similarity">
    <text evidence="2">Belongs to the polycystin family.</text>
</comment>
<protein>
    <submittedName>
        <fullName evidence="10">Polycystin-2-like isoform X3</fullName>
    </submittedName>
</protein>
<feature type="transmembrane region" description="Helical" evidence="8">
    <location>
        <begin position="472"/>
        <end position="495"/>
    </location>
</feature>
<keyword evidence="6" id="KW-0407">Ion channel</keyword>
<feature type="compositionally biased region" description="Polar residues" evidence="7">
    <location>
        <begin position="15"/>
        <end position="28"/>
    </location>
</feature>
<keyword evidence="6" id="KW-0107">Calcium channel</keyword>
<evidence type="ECO:0000313" key="11">
    <source>
        <dbReference type="Proteomes" id="UP000276133"/>
    </source>
</evidence>
<dbReference type="AlphaFoldDB" id="A0A3M7QFK1"/>
<feature type="transmembrane region" description="Helical" evidence="8">
    <location>
        <begin position="409"/>
        <end position="428"/>
    </location>
</feature>
<dbReference type="InterPro" id="IPR013122">
    <property type="entry name" value="PKD1_2_channel"/>
</dbReference>
<evidence type="ECO:0000256" key="5">
    <source>
        <dbReference type="ARBA" id="ARBA00023136"/>
    </source>
</evidence>
<keyword evidence="6" id="KW-0813">Transport</keyword>
<feature type="binding site" evidence="6">
    <location>
        <position position="591"/>
    </location>
    <ligand>
        <name>Ca(2+)</name>
        <dbReference type="ChEBI" id="CHEBI:29108"/>
        <label>2</label>
    </ligand>
</feature>
<evidence type="ECO:0000256" key="3">
    <source>
        <dbReference type="ARBA" id="ARBA00022692"/>
    </source>
</evidence>
<keyword evidence="4 8" id="KW-1133">Transmembrane helix</keyword>
<dbReference type="InterPro" id="IPR051223">
    <property type="entry name" value="Polycystin"/>
</dbReference>
<dbReference type="GO" id="GO:0016020">
    <property type="term" value="C:membrane"/>
    <property type="evidence" value="ECO:0007669"/>
    <property type="project" value="UniProtKB-SubCell"/>
</dbReference>
<dbReference type="STRING" id="10195.A0A3M7QFK1"/>
<evidence type="ECO:0000256" key="6">
    <source>
        <dbReference type="PIRSR" id="PIRSR603915-1"/>
    </source>
</evidence>
<feature type="transmembrane region" description="Helical" evidence="8">
    <location>
        <begin position="320"/>
        <end position="338"/>
    </location>
</feature>
<dbReference type="Pfam" id="PF08016">
    <property type="entry name" value="PKD_channel"/>
    <property type="match status" value="1"/>
</dbReference>
<sequence>MNVLKTEEYFVDQNSYSSDLDSNTNNNAVDGKDRNRTETIKENNSNKKKVIKQKKKLDSHDLVQKSLKEVASLYRISAFVEICIFLLLELILATYYLSEIDVPQLYDVNSLIKAEKLKFNNSIFENLKSIDYDSRIRQIIHEILDLNYYMEKNGSLNQKILFYYRDTIKKVDPKYCEKTAFDLYFNDVYNKIDCYPPYSPEKRLFFFLNKEENSKLFDPSQIAQKVISKNLRAFNFEFFIIDSFLSVYNLSVEINPTGAVKVKDDIFSFNINDKIRMRRSYLLVVMGFFLIYYGYETLQDILSGEFLSTQRLVMEGLDLLNFYFLSMSIFYLYTFTYLHKADFLPFLKGFGNKQGSAVRQIIVDCVESFKNFSNFFSCFFIISFGRLFKYSIIFRPFEIIVKSIKTICFNIYQFSLFYTLIFIGFALFGMSMFGQTIKSYSTLQSSCLTLVGIVFGELNFKNYYNHNSSVGTIYFCLYVITVVIILFNILCVVITESYRSMKFYMKSESQRLNVVPDCYFIRRNFNLLVKIKLKYYQPEMRAILEGMVMMKTANRFLTKVEVDHDLKTFEYSPNALNAVLKKYGYKSQDIEWKKNQMDSLRSKVEKERRHLNDLFLIHMKINRQFFEQKYKLENSKNLFISKERYLNLDRKIMKLNRLLDILKKKANLVTVHVNDFINEKFVAARVDHSFIEN</sequence>
<evidence type="ECO:0000259" key="9">
    <source>
        <dbReference type="Pfam" id="PF08016"/>
    </source>
</evidence>
<feature type="region of interest" description="Disordered" evidence="7">
    <location>
        <begin position="15"/>
        <end position="35"/>
    </location>
</feature>
<proteinExistence type="inferred from homology"/>
<dbReference type="Gene3D" id="1.10.287.70">
    <property type="match status" value="1"/>
</dbReference>
<dbReference type="EMBL" id="REGN01006314">
    <property type="protein sequence ID" value="RNA10033.1"/>
    <property type="molecule type" value="Genomic_DNA"/>
</dbReference>
<reference evidence="10 11" key="1">
    <citation type="journal article" date="2018" name="Sci. Rep.">
        <title>Genomic signatures of local adaptation to the degree of environmental predictability in rotifers.</title>
        <authorList>
            <person name="Franch-Gras L."/>
            <person name="Hahn C."/>
            <person name="Garcia-Roger E.M."/>
            <person name="Carmona M.J."/>
            <person name="Serra M."/>
            <person name="Gomez A."/>
        </authorList>
    </citation>
    <scope>NUCLEOTIDE SEQUENCE [LARGE SCALE GENOMIC DNA]</scope>
    <source>
        <strain evidence="10">HYR1</strain>
    </source>
</reference>
<evidence type="ECO:0000256" key="2">
    <source>
        <dbReference type="ARBA" id="ARBA00007200"/>
    </source>
</evidence>
<evidence type="ECO:0000256" key="7">
    <source>
        <dbReference type="SAM" id="MobiDB-lite"/>
    </source>
</evidence>
<feature type="transmembrane region" description="Helical" evidence="8">
    <location>
        <begin position="280"/>
        <end position="295"/>
    </location>
</feature>
<gene>
    <name evidence="10" type="ORF">BpHYR1_001386</name>
</gene>
<dbReference type="InterPro" id="IPR003915">
    <property type="entry name" value="PKD_2"/>
</dbReference>
<evidence type="ECO:0000256" key="1">
    <source>
        <dbReference type="ARBA" id="ARBA00004141"/>
    </source>
</evidence>
<keyword evidence="6" id="KW-0406">Ion transport</keyword>
<dbReference type="PANTHER" id="PTHR10877">
    <property type="entry name" value="POLYCYSTIN FAMILY MEMBER"/>
    <property type="match status" value="1"/>
</dbReference>
<dbReference type="PANTHER" id="PTHR10877:SF183">
    <property type="entry name" value="AT14535P-RELATED"/>
    <property type="match status" value="1"/>
</dbReference>
<dbReference type="GO" id="GO:0005509">
    <property type="term" value="F:calcium ion binding"/>
    <property type="evidence" value="ECO:0007669"/>
    <property type="project" value="InterPro"/>
</dbReference>
<feature type="binding site" evidence="6">
    <location>
        <position position="589"/>
    </location>
    <ligand>
        <name>Ca(2+)</name>
        <dbReference type="ChEBI" id="CHEBI:29108"/>
        <label>2</label>
    </ligand>
</feature>
<evidence type="ECO:0000313" key="10">
    <source>
        <dbReference type="EMBL" id="RNA10033.1"/>
    </source>
</evidence>
<dbReference type="GO" id="GO:0005262">
    <property type="term" value="F:calcium channel activity"/>
    <property type="evidence" value="ECO:0007669"/>
    <property type="project" value="UniProtKB-KW"/>
</dbReference>
<evidence type="ECO:0000256" key="8">
    <source>
        <dbReference type="SAM" id="Phobius"/>
    </source>
</evidence>
<dbReference type="Proteomes" id="UP000276133">
    <property type="component" value="Unassembled WGS sequence"/>
</dbReference>
<dbReference type="PRINTS" id="PR01433">
    <property type="entry name" value="POLYCYSTIN2"/>
</dbReference>
<name>A0A3M7QFK1_BRAPC</name>
<keyword evidence="6" id="KW-0106">Calcium</keyword>
<feature type="domain" description="Polycystin cation channel PKD1/PKD2" evidence="9">
    <location>
        <begin position="374"/>
        <end position="501"/>
    </location>
</feature>
<evidence type="ECO:0000256" key="4">
    <source>
        <dbReference type="ARBA" id="ARBA00022989"/>
    </source>
</evidence>
<keyword evidence="6" id="KW-0479">Metal-binding</keyword>
<comment type="caution">
    <text evidence="10">The sequence shown here is derived from an EMBL/GenBank/DDBJ whole genome shotgun (WGS) entry which is preliminary data.</text>
</comment>